<keyword evidence="3" id="KW-0479">Metal-binding</keyword>
<sequence length="399" mass="44527">MNPVTPVHRSAAWLYSRQLNPVQGLLPSSPQRSRPTSTPSWIIISQSCLSRSSSSTPQSQSATSQNMPPKQKKQPAEPRPSSSVVLISPKNEILLLHRVQTSTSFASAHVFPGGNLSLQDGQCPPPGDVKRHEDAPWYRNAAIRELFEESGILLAKDQSSGKMIAVGEEERQKGRQVIHQKQTTFSDWLRRQDVSAVPDIDNLIPFTRWVTPINVPKRYTTQMYLYFLPLPLESEQSLLSEIPAEGEREEIQIPTNDGGVEIAEAQFLPASEWLSKAAQGEIILFPPQFVLLKLVAEFLDKEPRTSSADELQQRRTQLVEFAHSGSPPWTEKCISPKVGKYAEDGRAVLTLEHPGPELEGTDRQGESERAVLVRFQKGSARELSLAWKKDIFPGRKSSL</sequence>
<dbReference type="GO" id="GO:0005739">
    <property type="term" value="C:mitochondrion"/>
    <property type="evidence" value="ECO:0007669"/>
    <property type="project" value="TreeGrafter"/>
</dbReference>
<organism evidence="9 10">
    <name type="scientific">Aspergillus mulundensis</name>
    <dbReference type="NCBI Taxonomy" id="1810919"/>
    <lineage>
        <taxon>Eukaryota</taxon>
        <taxon>Fungi</taxon>
        <taxon>Dikarya</taxon>
        <taxon>Ascomycota</taxon>
        <taxon>Pezizomycotina</taxon>
        <taxon>Eurotiomycetes</taxon>
        <taxon>Eurotiomycetidae</taxon>
        <taxon>Eurotiales</taxon>
        <taxon>Aspergillaceae</taxon>
        <taxon>Aspergillus</taxon>
        <taxon>Aspergillus subgen. Nidulantes</taxon>
    </lineage>
</organism>
<evidence type="ECO:0000259" key="8">
    <source>
        <dbReference type="PROSITE" id="PS51462"/>
    </source>
</evidence>
<dbReference type="GO" id="GO:0016818">
    <property type="term" value="F:hydrolase activity, acting on acid anhydrides, in phosphorus-containing anhydrides"/>
    <property type="evidence" value="ECO:0007669"/>
    <property type="project" value="InterPro"/>
</dbReference>
<protein>
    <recommendedName>
        <fullName evidence="8">Nudix hydrolase domain-containing protein</fullName>
    </recommendedName>
</protein>
<gene>
    <name evidence="9" type="ORF">DSM5745_01222</name>
</gene>
<keyword evidence="4" id="KW-0378">Hydrolase</keyword>
<proteinExistence type="predicted"/>
<evidence type="ECO:0000313" key="10">
    <source>
        <dbReference type="Proteomes" id="UP000256690"/>
    </source>
</evidence>
<dbReference type="RefSeq" id="XP_026609083.1">
    <property type="nucleotide sequence ID" value="XM_026743238.1"/>
</dbReference>
<dbReference type="AlphaFoldDB" id="A0A3D8T5U4"/>
<feature type="region of interest" description="Disordered" evidence="7">
    <location>
        <begin position="48"/>
        <end position="84"/>
    </location>
</feature>
<evidence type="ECO:0000256" key="3">
    <source>
        <dbReference type="ARBA" id="ARBA00022723"/>
    </source>
</evidence>
<dbReference type="Proteomes" id="UP000256690">
    <property type="component" value="Unassembled WGS sequence"/>
</dbReference>
<evidence type="ECO:0000256" key="1">
    <source>
        <dbReference type="ARBA" id="ARBA00001936"/>
    </source>
</evidence>
<dbReference type="STRING" id="1810919.A0A3D8T5U4"/>
<keyword evidence="10" id="KW-1185">Reference proteome</keyword>
<keyword evidence="5" id="KW-0460">Magnesium</keyword>
<evidence type="ECO:0000313" key="9">
    <source>
        <dbReference type="EMBL" id="RDW93900.1"/>
    </source>
</evidence>
<dbReference type="Gene3D" id="3.90.79.10">
    <property type="entry name" value="Nucleoside Triphosphate Pyrophosphohydrolase"/>
    <property type="match status" value="1"/>
</dbReference>
<keyword evidence="6" id="KW-0464">Manganese</keyword>
<dbReference type="SUPFAM" id="SSF55811">
    <property type="entry name" value="Nudix"/>
    <property type="match status" value="1"/>
</dbReference>
<evidence type="ECO:0000256" key="5">
    <source>
        <dbReference type="ARBA" id="ARBA00022842"/>
    </source>
</evidence>
<evidence type="ECO:0000256" key="2">
    <source>
        <dbReference type="ARBA" id="ARBA00001946"/>
    </source>
</evidence>
<evidence type="ECO:0000256" key="6">
    <source>
        <dbReference type="ARBA" id="ARBA00023211"/>
    </source>
</evidence>
<dbReference type="EMBL" id="PVWQ01000001">
    <property type="protein sequence ID" value="RDW93900.1"/>
    <property type="molecule type" value="Genomic_DNA"/>
</dbReference>
<comment type="cofactor">
    <cofactor evidence="2">
        <name>Mg(2+)</name>
        <dbReference type="ChEBI" id="CHEBI:18420"/>
    </cofactor>
</comment>
<feature type="domain" description="Nudix hydrolase" evidence="8">
    <location>
        <begin position="77"/>
        <end position="291"/>
    </location>
</feature>
<evidence type="ECO:0000256" key="4">
    <source>
        <dbReference type="ARBA" id="ARBA00022801"/>
    </source>
</evidence>
<dbReference type="CDD" id="cd18870">
    <property type="entry name" value="NUDIX_AcylCoAdiphos_Nudt19"/>
    <property type="match status" value="1"/>
</dbReference>
<feature type="compositionally biased region" description="Low complexity" evidence="7">
    <location>
        <begin position="48"/>
        <end position="65"/>
    </location>
</feature>
<evidence type="ECO:0000256" key="7">
    <source>
        <dbReference type="SAM" id="MobiDB-lite"/>
    </source>
</evidence>
<dbReference type="OrthoDB" id="1695362at2759"/>
<dbReference type="InterPro" id="IPR039121">
    <property type="entry name" value="NUDT19"/>
</dbReference>
<comment type="caution">
    <text evidence="9">The sequence shown here is derived from an EMBL/GenBank/DDBJ whole genome shotgun (WGS) entry which is preliminary data.</text>
</comment>
<dbReference type="GeneID" id="38111592"/>
<reference evidence="9 10" key="1">
    <citation type="journal article" date="2018" name="IMA Fungus">
        <title>IMA Genome-F 9: Draft genome sequence of Annulohypoxylon stygium, Aspergillus mulundensis, Berkeleyomyces basicola (syn. Thielaviopsis basicola), Ceratocystis smalleyi, two Cercospora beticola strains, Coleophoma cylindrospora, Fusarium fracticaudum, Phialophora cf. hyalina, and Morchella septimelata.</title>
        <authorList>
            <person name="Wingfield B.D."/>
            <person name="Bills G.F."/>
            <person name="Dong Y."/>
            <person name="Huang W."/>
            <person name="Nel W.J."/>
            <person name="Swalarsk-Parry B.S."/>
            <person name="Vaghefi N."/>
            <person name="Wilken P.M."/>
            <person name="An Z."/>
            <person name="de Beer Z.W."/>
            <person name="De Vos L."/>
            <person name="Chen L."/>
            <person name="Duong T.A."/>
            <person name="Gao Y."/>
            <person name="Hammerbacher A."/>
            <person name="Kikkert J.R."/>
            <person name="Li Y."/>
            <person name="Li H."/>
            <person name="Li K."/>
            <person name="Li Q."/>
            <person name="Liu X."/>
            <person name="Ma X."/>
            <person name="Naidoo K."/>
            <person name="Pethybridge S.J."/>
            <person name="Sun J."/>
            <person name="Steenkamp E.T."/>
            <person name="van der Nest M.A."/>
            <person name="van Wyk S."/>
            <person name="Wingfield M.J."/>
            <person name="Xiong C."/>
            <person name="Yue Q."/>
            <person name="Zhang X."/>
        </authorList>
    </citation>
    <scope>NUCLEOTIDE SEQUENCE [LARGE SCALE GENOMIC DNA]</scope>
    <source>
        <strain evidence="9 10">DSM 5745</strain>
    </source>
</reference>
<dbReference type="GO" id="GO:0046872">
    <property type="term" value="F:metal ion binding"/>
    <property type="evidence" value="ECO:0007669"/>
    <property type="project" value="UniProtKB-KW"/>
</dbReference>
<dbReference type="InterPro" id="IPR015797">
    <property type="entry name" value="NUDIX_hydrolase-like_dom_sf"/>
</dbReference>
<dbReference type="PANTHER" id="PTHR12318:SF0">
    <property type="entry name" value="ACYL-COENZYME A DIPHOSPHATASE NUDT19"/>
    <property type="match status" value="1"/>
</dbReference>
<name>A0A3D8T5U4_9EURO</name>
<comment type="cofactor">
    <cofactor evidence="1">
        <name>Mn(2+)</name>
        <dbReference type="ChEBI" id="CHEBI:29035"/>
    </cofactor>
</comment>
<dbReference type="PANTHER" id="PTHR12318">
    <property type="entry name" value="TESTOSTERONE-REGULATED PROTEIN RP2"/>
    <property type="match status" value="1"/>
</dbReference>
<accession>A0A3D8T5U4</accession>
<dbReference type="InterPro" id="IPR000086">
    <property type="entry name" value="NUDIX_hydrolase_dom"/>
</dbReference>
<dbReference type="PROSITE" id="PS51462">
    <property type="entry name" value="NUDIX"/>
    <property type="match status" value="1"/>
</dbReference>